<evidence type="ECO:0000313" key="5">
    <source>
        <dbReference type="Proteomes" id="UP001595816"/>
    </source>
</evidence>
<comment type="caution">
    <text evidence="4">The sequence shown here is derived from an EMBL/GenBank/DDBJ whole genome shotgun (WGS) entry which is preliminary data.</text>
</comment>
<accession>A0ABV8LEQ9</accession>
<gene>
    <name evidence="4" type="ORF">ACFOZ4_01025</name>
</gene>
<evidence type="ECO:0000256" key="1">
    <source>
        <dbReference type="ARBA" id="ARBA00006068"/>
    </source>
</evidence>
<dbReference type="Pfam" id="PF03816">
    <property type="entry name" value="LytR_cpsA_psr"/>
    <property type="match status" value="1"/>
</dbReference>
<comment type="similarity">
    <text evidence="1">Belongs to the LytR/CpsA/Psr (LCP) family.</text>
</comment>
<evidence type="ECO:0000313" key="4">
    <source>
        <dbReference type="EMBL" id="MFC4129190.1"/>
    </source>
</evidence>
<proteinExistence type="inferred from homology"/>
<dbReference type="EMBL" id="JBHSAY010000003">
    <property type="protein sequence ID" value="MFC4129190.1"/>
    <property type="molecule type" value="Genomic_DNA"/>
</dbReference>
<dbReference type="Gene3D" id="3.40.630.190">
    <property type="entry name" value="LCP protein"/>
    <property type="match status" value="1"/>
</dbReference>
<feature type="domain" description="Cell envelope-related transcriptional attenuator" evidence="3">
    <location>
        <begin position="60"/>
        <end position="215"/>
    </location>
</feature>
<evidence type="ECO:0000256" key="2">
    <source>
        <dbReference type="SAM" id="MobiDB-lite"/>
    </source>
</evidence>
<dbReference type="Proteomes" id="UP001595816">
    <property type="component" value="Unassembled WGS sequence"/>
</dbReference>
<dbReference type="InterPro" id="IPR050922">
    <property type="entry name" value="LytR/CpsA/Psr_CW_biosynth"/>
</dbReference>
<dbReference type="NCBIfam" id="TIGR00350">
    <property type="entry name" value="lytR_cpsA_psr"/>
    <property type="match status" value="1"/>
</dbReference>
<dbReference type="PANTHER" id="PTHR33392">
    <property type="entry name" value="POLYISOPRENYL-TEICHOIC ACID--PEPTIDOGLYCAN TEICHOIC ACID TRANSFERASE TAGU"/>
    <property type="match status" value="1"/>
</dbReference>
<feature type="compositionally biased region" description="Basic and acidic residues" evidence="2">
    <location>
        <begin position="20"/>
        <end position="30"/>
    </location>
</feature>
<reference evidence="5" key="1">
    <citation type="journal article" date="2019" name="Int. J. Syst. Evol. Microbiol.">
        <title>The Global Catalogue of Microorganisms (GCM) 10K type strain sequencing project: providing services to taxonomists for standard genome sequencing and annotation.</title>
        <authorList>
            <consortium name="The Broad Institute Genomics Platform"/>
            <consortium name="The Broad Institute Genome Sequencing Center for Infectious Disease"/>
            <person name="Wu L."/>
            <person name="Ma J."/>
        </authorList>
    </citation>
    <scope>NUCLEOTIDE SEQUENCE [LARGE SCALE GENOMIC DNA]</scope>
    <source>
        <strain evidence="5">CGMCC 4.7289</strain>
    </source>
</reference>
<evidence type="ECO:0000259" key="3">
    <source>
        <dbReference type="Pfam" id="PF03816"/>
    </source>
</evidence>
<keyword evidence="5" id="KW-1185">Reference proteome</keyword>
<dbReference type="InterPro" id="IPR004474">
    <property type="entry name" value="LytR_CpsA_psr"/>
</dbReference>
<organism evidence="4 5">
    <name type="scientific">Hamadaea flava</name>
    <dbReference type="NCBI Taxonomy" id="1742688"/>
    <lineage>
        <taxon>Bacteria</taxon>
        <taxon>Bacillati</taxon>
        <taxon>Actinomycetota</taxon>
        <taxon>Actinomycetes</taxon>
        <taxon>Micromonosporales</taxon>
        <taxon>Micromonosporaceae</taxon>
        <taxon>Hamadaea</taxon>
    </lineage>
</organism>
<sequence>MIHRYDSSVTRGDLLSSASRPDETGADPRVRFRQAPLHGPLNFLLIGSDKRSWSPDAGQRSDTIIIAQVNADLTKVSLLSIPRDLQVEIPADRKAGFEGGSDKINAAFSYGGGGNGGVQLLSATLTKLTGVKFDGAAIIEFSGFQRVIDLLGGVDLCVDHQVQSIHTDKVFKVGCVRMNGADALDYSRQRYGLPDGDYDRQRHQQQLLKAILQRAGDSGLAYNPLKLDQLLRAVGSTLTVDTGGRSLTDLLFGLHRLGPADLTGIKVPSYPDMVGDVSYVFLSGEAPSLFVALRAADLQTWAAAHPKWVNPL</sequence>
<dbReference type="PANTHER" id="PTHR33392:SF6">
    <property type="entry name" value="POLYISOPRENYL-TEICHOIC ACID--PEPTIDOGLYCAN TEICHOIC ACID TRANSFERASE TAGU"/>
    <property type="match status" value="1"/>
</dbReference>
<protein>
    <submittedName>
        <fullName evidence="4">LCP family protein</fullName>
    </submittedName>
</protein>
<name>A0ABV8LEQ9_9ACTN</name>
<dbReference type="RefSeq" id="WP_253763727.1">
    <property type="nucleotide sequence ID" value="NZ_JBHSAY010000003.1"/>
</dbReference>
<feature type="region of interest" description="Disordered" evidence="2">
    <location>
        <begin position="1"/>
        <end position="32"/>
    </location>
</feature>